<evidence type="ECO:0000259" key="4">
    <source>
        <dbReference type="PROSITE" id="PS50901"/>
    </source>
</evidence>
<evidence type="ECO:0000256" key="1">
    <source>
        <dbReference type="ARBA" id="ARBA00022741"/>
    </source>
</evidence>
<dbReference type="Proteomes" id="UP000467164">
    <property type="component" value="Chromosome"/>
</dbReference>
<evidence type="ECO:0000313" key="5">
    <source>
        <dbReference type="EMBL" id="BBX57582.1"/>
    </source>
</evidence>
<organism evidence="5 6">
    <name type="scientific">Mycobacterium shottsii</name>
    <dbReference type="NCBI Taxonomy" id="133549"/>
    <lineage>
        <taxon>Bacteria</taxon>
        <taxon>Bacillati</taxon>
        <taxon>Actinomycetota</taxon>
        <taxon>Actinomycetes</taxon>
        <taxon>Mycobacteriales</taxon>
        <taxon>Mycobacteriaceae</taxon>
        <taxon>Mycobacterium</taxon>
        <taxon>Mycobacterium ulcerans group</taxon>
    </lineage>
</organism>
<dbReference type="GO" id="GO:0003677">
    <property type="term" value="F:DNA binding"/>
    <property type="evidence" value="ECO:0007669"/>
    <property type="project" value="InterPro"/>
</dbReference>
<dbReference type="KEGG" id="msho:MSHO_29270"/>
<dbReference type="GO" id="GO:0005524">
    <property type="term" value="F:ATP binding"/>
    <property type="evidence" value="ECO:0007669"/>
    <property type="project" value="UniProtKB-UniRule"/>
</dbReference>
<feature type="domain" description="FtsK" evidence="4">
    <location>
        <begin position="133"/>
        <end position="359"/>
    </location>
</feature>
<proteinExistence type="predicted"/>
<dbReference type="InterPro" id="IPR002543">
    <property type="entry name" value="FtsK_dom"/>
</dbReference>
<name>A0A7I7LDG8_9MYCO</name>
<evidence type="ECO:0000256" key="2">
    <source>
        <dbReference type="ARBA" id="ARBA00022840"/>
    </source>
</evidence>
<dbReference type="AlphaFoldDB" id="A0A7I7LDG8"/>
<gene>
    <name evidence="5" type="ORF">MSHO_29270</name>
</gene>
<dbReference type="PANTHER" id="PTHR22683:SF1">
    <property type="entry name" value="TYPE VII SECRETION SYSTEM PROTEIN ESSC"/>
    <property type="match status" value="1"/>
</dbReference>
<dbReference type="PANTHER" id="PTHR22683">
    <property type="entry name" value="SPORULATION PROTEIN RELATED"/>
    <property type="match status" value="1"/>
</dbReference>
<reference evidence="5 6" key="1">
    <citation type="journal article" date="2019" name="Emerg. Microbes Infect.">
        <title>Comprehensive subspecies identification of 175 nontuberculous mycobacteria species based on 7547 genomic profiles.</title>
        <authorList>
            <person name="Matsumoto Y."/>
            <person name="Kinjo T."/>
            <person name="Motooka D."/>
            <person name="Nabeya D."/>
            <person name="Jung N."/>
            <person name="Uechi K."/>
            <person name="Horii T."/>
            <person name="Iida T."/>
            <person name="Fujita J."/>
            <person name="Nakamura S."/>
        </authorList>
    </citation>
    <scope>NUCLEOTIDE SEQUENCE [LARGE SCALE GENOMIC DNA]</scope>
    <source>
        <strain evidence="5 6">JCM 12657</strain>
    </source>
</reference>
<dbReference type="EMBL" id="AP022572">
    <property type="protein sequence ID" value="BBX57582.1"/>
    <property type="molecule type" value="Genomic_DNA"/>
</dbReference>
<dbReference type="InterPro" id="IPR050206">
    <property type="entry name" value="FtsK/SpoIIIE/SftA"/>
</dbReference>
<dbReference type="SUPFAM" id="SSF52540">
    <property type="entry name" value="P-loop containing nucleoside triphosphate hydrolases"/>
    <property type="match status" value="1"/>
</dbReference>
<dbReference type="Gene3D" id="3.40.50.300">
    <property type="entry name" value="P-loop containing nucleotide triphosphate hydrolases"/>
    <property type="match status" value="1"/>
</dbReference>
<keyword evidence="6" id="KW-1185">Reference proteome</keyword>
<protein>
    <recommendedName>
        <fullName evidence="4">FtsK domain-containing protein</fullName>
    </recommendedName>
</protein>
<keyword evidence="1 3" id="KW-0547">Nucleotide-binding</keyword>
<sequence length="359" mass="38228">MVYPNITQASAAFDAVALPVMVIVDTDEHGKQLPAGVTVLEVGRGHDGTQVVVKRAGEATTLTRPDELDQASALVCARLLAPHRCGDRAGGHPGDWAKMLGIGEIATYHPVNHWHKRNQRERLCVPIGATADGSPVLLDIKEPAARGMGPHGLCIGATGSGKSELLRTVALGMMVRNSPEVLNLLLIDFKGGATFLDLEKAPHVAAVITNLADQAPLVARMGEALAGEMNRRQHLLRTAGNFVSVAAYEDARRVAPAWPRCRRFSSSSTSSPNCSVSIPISPRFSSPSAGWADHWACTCYWPASGSRRGDCVDSKPTCPIACASRPCPPSSHGPPWERWTPLSCPIPPARACCLLPPQS</sequence>
<feature type="binding site" evidence="3">
    <location>
        <begin position="156"/>
        <end position="163"/>
    </location>
    <ligand>
        <name>ATP</name>
        <dbReference type="ChEBI" id="CHEBI:30616"/>
    </ligand>
</feature>
<evidence type="ECO:0000313" key="6">
    <source>
        <dbReference type="Proteomes" id="UP000467164"/>
    </source>
</evidence>
<dbReference type="PROSITE" id="PS50901">
    <property type="entry name" value="FTSK"/>
    <property type="match status" value="1"/>
</dbReference>
<dbReference type="InterPro" id="IPR027417">
    <property type="entry name" value="P-loop_NTPase"/>
</dbReference>
<evidence type="ECO:0000256" key="3">
    <source>
        <dbReference type="PROSITE-ProRule" id="PRU00289"/>
    </source>
</evidence>
<keyword evidence="2 3" id="KW-0067">ATP-binding</keyword>
<dbReference type="Pfam" id="PF01580">
    <property type="entry name" value="FtsK_SpoIIIE"/>
    <property type="match status" value="1"/>
</dbReference>
<accession>A0A7I7LDG8</accession>